<dbReference type="EMBL" id="WBUI01000002">
    <property type="protein sequence ID" value="KAB2934766.1"/>
    <property type="molecule type" value="Genomic_DNA"/>
</dbReference>
<proteinExistence type="predicted"/>
<accession>A0A833LZY1</accession>
<gene>
    <name evidence="1" type="ORF">F9K24_03035</name>
</gene>
<dbReference type="PROSITE" id="PS51257">
    <property type="entry name" value="PROKAR_LIPOPROTEIN"/>
    <property type="match status" value="1"/>
</dbReference>
<dbReference type="Proteomes" id="UP000460298">
    <property type="component" value="Unassembled WGS sequence"/>
</dbReference>
<comment type="caution">
    <text evidence="1">The sequence shown here is derived from an EMBL/GenBank/DDBJ whole genome shotgun (WGS) entry which is preliminary data.</text>
</comment>
<evidence type="ECO:0000313" key="1">
    <source>
        <dbReference type="EMBL" id="KAB2934766.1"/>
    </source>
</evidence>
<sequence length="695" mass="76042">MTAAFFRVPRLSTTTPIRPLILLLLWLCACKPTVNPALLGLQEEPSKLIVSFGTEQNVIAGSIYVRSRPEFDGCLHGRPAFYRALEQGLNVSYCSSSLDASFQAFVDASFEPDRTAYDRLERNDIAAYILSAAALRDTIGSIRLLYCEPDCNDGLRLLESEITIVSRAFHTPDERVLPRRFYDSDMSIAITDRIWLLYRLHDSRILAIRIGDAAQAEQLHQFLTVTAPRTATHIFQDAAGASSVTGAYSGETGGAGNERLILSSQSTPVKQNVVVNGITYTLLLFANSSAVLRRDDPPGFRFQSIPEIKLVENGAIVNLNPEQYTPELAVPGRVALRLPDVSSFSRSGICLWSSPCSPEDIPISIAEQIDSQKMLNDSIPVCGVDDLTVTEINPFGVMTSSETSIQIGGKFIEISVSRNCANRSLHFRQTDWTAGFPDSLDTGILILAADRTLFDISVAERTILRRLKAAPLVVADAVREKTIAVDDKAVWIYGSADAVGIRRVHSLRVSPSGIVYHGMNCSGLRPDLCPSHAMTPGTDTAQPASWPTARISEILPFLDGRFIELYCQDCTGESGRLDLFINRLSDNREDRYVLPQSDMRIITLTPTSTCGTRSNRVADLYIPASAAIYRLGLIDSDGAFQQFDQLEIDTATYALLRREKSSLSVTDDGAVLTDRALSGCEIRATPGIVAFGGAL</sequence>
<protein>
    <recommendedName>
        <fullName evidence="3">Lipoprotein</fullName>
    </recommendedName>
</protein>
<evidence type="ECO:0008006" key="3">
    <source>
        <dbReference type="Google" id="ProtNLM"/>
    </source>
</evidence>
<name>A0A833LZY1_9LEPT</name>
<organism evidence="1 2">
    <name type="scientific">Leptonema illini</name>
    <dbReference type="NCBI Taxonomy" id="183"/>
    <lineage>
        <taxon>Bacteria</taxon>
        <taxon>Pseudomonadati</taxon>
        <taxon>Spirochaetota</taxon>
        <taxon>Spirochaetia</taxon>
        <taxon>Leptospirales</taxon>
        <taxon>Leptospiraceae</taxon>
        <taxon>Leptonema</taxon>
    </lineage>
</organism>
<evidence type="ECO:0000313" key="2">
    <source>
        <dbReference type="Proteomes" id="UP000460298"/>
    </source>
</evidence>
<reference evidence="1 2" key="1">
    <citation type="submission" date="2019-10" db="EMBL/GenBank/DDBJ databases">
        <title>Extracellular Electron Transfer in a Candidatus Methanoperedens spp. Enrichment Culture.</title>
        <authorList>
            <person name="Berger S."/>
            <person name="Rangel Shaw D."/>
            <person name="Berben T."/>
            <person name="In 'T Zandt M."/>
            <person name="Frank J."/>
            <person name="Reimann J."/>
            <person name="Jetten M.S.M."/>
            <person name="Welte C.U."/>
        </authorList>
    </citation>
    <scope>NUCLEOTIDE SEQUENCE [LARGE SCALE GENOMIC DNA]</scope>
    <source>
        <strain evidence="1">SB12</strain>
    </source>
</reference>
<dbReference type="AlphaFoldDB" id="A0A833LZY1"/>